<dbReference type="Proteomes" id="UP001254813">
    <property type="component" value="Unassembled WGS sequence"/>
</dbReference>
<evidence type="ECO:0000256" key="6">
    <source>
        <dbReference type="SAM" id="Phobius"/>
    </source>
</evidence>
<dbReference type="CDD" id="cd13128">
    <property type="entry name" value="MATE_Wzx_like"/>
    <property type="match status" value="1"/>
</dbReference>
<gene>
    <name evidence="7" type="ORF">NDI79_13720</name>
</gene>
<feature type="transmembrane region" description="Helical" evidence="6">
    <location>
        <begin position="431"/>
        <end position="452"/>
    </location>
</feature>
<evidence type="ECO:0000256" key="5">
    <source>
        <dbReference type="ARBA" id="ARBA00023136"/>
    </source>
</evidence>
<dbReference type="EMBL" id="JAMQOQ010000003">
    <property type="protein sequence ID" value="MDS0295236.1"/>
    <property type="molecule type" value="Genomic_DNA"/>
</dbReference>
<comment type="subcellular location">
    <subcellularLocation>
        <location evidence="1">Cell membrane</location>
        <topology evidence="1">Multi-pass membrane protein</topology>
    </subcellularLocation>
</comment>
<evidence type="ECO:0000313" key="8">
    <source>
        <dbReference type="Proteomes" id="UP001254813"/>
    </source>
</evidence>
<keyword evidence="3 6" id="KW-0812">Transmembrane</keyword>
<feature type="transmembrane region" description="Helical" evidence="6">
    <location>
        <begin position="332"/>
        <end position="354"/>
    </location>
</feature>
<evidence type="ECO:0000256" key="4">
    <source>
        <dbReference type="ARBA" id="ARBA00022989"/>
    </source>
</evidence>
<keyword evidence="2" id="KW-1003">Cell membrane</keyword>
<dbReference type="InterPro" id="IPR050833">
    <property type="entry name" value="Poly_Biosynth_Transport"/>
</dbReference>
<feature type="transmembrane region" description="Helical" evidence="6">
    <location>
        <begin position="20"/>
        <end position="41"/>
    </location>
</feature>
<dbReference type="Pfam" id="PF01943">
    <property type="entry name" value="Polysacc_synt"/>
    <property type="match status" value="1"/>
</dbReference>
<evidence type="ECO:0000256" key="3">
    <source>
        <dbReference type="ARBA" id="ARBA00022692"/>
    </source>
</evidence>
<accession>A0ABU2G435</accession>
<name>A0ABU2G435_9EURY</name>
<keyword evidence="8" id="KW-1185">Reference proteome</keyword>
<proteinExistence type="predicted"/>
<feature type="transmembrane region" description="Helical" evidence="6">
    <location>
        <begin position="47"/>
        <end position="68"/>
    </location>
</feature>
<feature type="transmembrane region" description="Helical" evidence="6">
    <location>
        <begin position="160"/>
        <end position="180"/>
    </location>
</feature>
<feature type="transmembrane region" description="Helical" evidence="6">
    <location>
        <begin position="127"/>
        <end position="148"/>
    </location>
</feature>
<evidence type="ECO:0000256" key="1">
    <source>
        <dbReference type="ARBA" id="ARBA00004651"/>
    </source>
</evidence>
<dbReference type="InterPro" id="IPR002797">
    <property type="entry name" value="Polysacc_synth"/>
</dbReference>
<sequence>MTSEESVRERMASGLKVSFVSQVLYVVANAGLIVVLTRYLLTPEGYGLLSFALSILGVTQLFLGLGLAKSGARFVTEYIESDETQVRHIVRTTLLYVGVATVVVSVVFWAVGGRLAGLLGRPAVEPFLAVGVGYLALYPFAIAVRLLFNAFNRVEWSGVFRTVDGVVRFVFAAGFVLAGFGAVGALYGYLAGFLVSAVLGLVVFYRRFYRSLPTGGDPESGLRRRIARYGVPLTVTSGADVLDKRVDMVLVGVLVNPVAVGYYTLAKQIADFAIVPARSIDTTLAPRLGERKASDQGQSASRIYESALRHVLLLYVPAGVGLALVAEPTIRYVFGANYLDAVPLVQLFGVLIVIDAVNQITTNSLDYLGRGRERAIANGGTSVANFVLNLLLIPAFGALGAAVATVVTHAGYTVINVSYIYREFPFRVRRLLFESGVVVGISAGMGAIVYYARTFVSGLPSLLAVIALGGAVWAALAVYSGLLDTRLVESVLS</sequence>
<evidence type="ECO:0000256" key="2">
    <source>
        <dbReference type="ARBA" id="ARBA00022475"/>
    </source>
</evidence>
<dbReference type="RefSeq" id="WP_310929101.1">
    <property type="nucleotide sequence ID" value="NZ_JAMQOQ010000003.1"/>
</dbReference>
<keyword evidence="4 6" id="KW-1133">Transmembrane helix</keyword>
<feature type="transmembrane region" description="Helical" evidence="6">
    <location>
        <begin position="307"/>
        <end position="326"/>
    </location>
</feature>
<evidence type="ECO:0000313" key="7">
    <source>
        <dbReference type="EMBL" id="MDS0295236.1"/>
    </source>
</evidence>
<organism evidence="7 8">
    <name type="scientific">Halogeometricum luteum</name>
    <dbReference type="NCBI Taxonomy" id="2950537"/>
    <lineage>
        <taxon>Archaea</taxon>
        <taxon>Methanobacteriati</taxon>
        <taxon>Methanobacteriota</taxon>
        <taxon>Stenosarchaea group</taxon>
        <taxon>Halobacteria</taxon>
        <taxon>Halobacteriales</taxon>
        <taxon>Haloferacaceae</taxon>
        <taxon>Halogeometricum</taxon>
    </lineage>
</organism>
<feature type="transmembrane region" description="Helical" evidence="6">
    <location>
        <begin position="458"/>
        <end position="479"/>
    </location>
</feature>
<dbReference type="PANTHER" id="PTHR30250">
    <property type="entry name" value="PST FAMILY PREDICTED COLANIC ACID TRANSPORTER"/>
    <property type="match status" value="1"/>
</dbReference>
<keyword evidence="5 6" id="KW-0472">Membrane</keyword>
<comment type="caution">
    <text evidence="7">The sequence shown here is derived from an EMBL/GenBank/DDBJ whole genome shotgun (WGS) entry which is preliminary data.</text>
</comment>
<dbReference type="PANTHER" id="PTHR30250:SF11">
    <property type="entry name" value="O-ANTIGEN TRANSPORTER-RELATED"/>
    <property type="match status" value="1"/>
</dbReference>
<protein>
    <submittedName>
        <fullName evidence="7">Flippase</fullName>
    </submittedName>
</protein>
<feature type="transmembrane region" description="Helical" evidence="6">
    <location>
        <begin position="89"/>
        <end position="112"/>
    </location>
</feature>
<reference evidence="7 8" key="1">
    <citation type="submission" date="2022-06" db="EMBL/GenBank/DDBJ databases">
        <title>Halogeometricum sp. a new haloarchaeum isolate from saline soil.</title>
        <authorList>
            <person name="Strakova D."/>
            <person name="Galisteo C."/>
            <person name="Sanchez-Porro C."/>
            <person name="Ventosa A."/>
        </authorList>
    </citation>
    <scope>NUCLEOTIDE SEQUENCE [LARGE SCALE GENOMIC DNA]</scope>
    <source>
        <strain evidence="8">S3BR25-2</strain>
    </source>
</reference>